<comment type="catalytic activity">
    <reaction evidence="5">
        <text>adenosine(58) in tRNA + S-adenosyl-L-methionine = N(1)-methyladenosine(58) in tRNA + S-adenosyl-L-homocysteine + H(+)</text>
        <dbReference type="Rhea" id="RHEA:43152"/>
        <dbReference type="Rhea" id="RHEA-COMP:10365"/>
        <dbReference type="Rhea" id="RHEA-COMP:10366"/>
        <dbReference type="ChEBI" id="CHEBI:15378"/>
        <dbReference type="ChEBI" id="CHEBI:57856"/>
        <dbReference type="ChEBI" id="CHEBI:59789"/>
        <dbReference type="ChEBI" id="CHEBI:74411"/>
        <dbReference type="ChEBI" id="CHEBI:74491"/>
        <dbReference type="EC" id="2.1.1.220"/>
    </reaction>
</comment>
<dbReference type="Gene3D" id="3.10.330.20">
    <property type="match status" value="1"/>
</dbReference>
<gene>
    <name evidence="8" type="ORF">ENN51_01115</name>
</gene>
<dbReference type="InterPro" id="IPR029063">
    <property type="entry name" value="SAM-dependent_MTases_sf"/>
</dbReference>
<feature type="domain" description="tRNA (adenine(58)-N(1))-methyltransferase catalytic subunit TRM61 C-terminal" evidence="7">
    <location>
        <begin position="59"/>
        <end position="240"/>
    </location>
</feature>
<reference evidence="8" key="1">
    <citation type="journal article" date="2020" name="mSystems">
        <title>Genome- and Community-Level Interaction Insights into Carbon Utilization and Element Cycling Functions of Hydrothermarchaeota in Hydrothermal Sediment.</title>
        <authorList>
            <person name="Zhou Z."/>
            <person name="Liu Y."/>
            <person name="Xu W."/>
            <person name="Pan J."/>
            <person name="Luo Z.H."/>
            <person name="Li M."/>
        </authorList>
    </citation>
    <scope>NUCLEOTIDE SEQUENCE [LARGE SCALE GENOMIC DNA]</scope>
    <source>
        <strain evidence="8">SpSt-1182</strain>
    </source>
</reference>
<keyword evidence="4 5" id="KW-0819">tRNA processing</keyword>
<accession>A0A7V0T4P3</accession>
<dbReference type="GO" id="GO:0031515">
    <property type="term" value="C:tRNA (m1A) methyltransferase complex"/>
    <property type="evidence" value="ECO:0007669"/>
    <property type="project" value="UniProtKB-UniRule"/>
</dbReference>
<evidence type="ECO:0000256" key="2">
    <source>
        <dbReference type="ARBA" id="ARBA00022679"/>
    </source>
</evidence>
<dbReference type="Pfam" id="PF08704">
    <property type="entry name" value="GCD14"/>
    <property type="match status" value="1"/>
</dbReference>
<dbReference type="InterPro" id="IPR049470">
    <property type="entry name" value="TRM61_C"/>
</dbReference>
<dbReference type="PIRSF" id="PIRSF017269">
    <property type="entry name" value="GCD14"/>
    <property type="match status" value="1"/>
</dbReference>
<evidence type="ECO:0000256" key="4">
    <source>
        <dbReference type="ARBA" id="ARBA00022694"/>
    </source>
</evidence>
<dbReference type="PANTHER" id="PTHR12133">
    <property type="entry name" value="TRNA (ADENINE(58)-N(1))-METHYLTRANSFERASE"/>
    <property type="match status" value="1"/>
</dbReference>
<comment type="similarity">
    <text evidence="5">Belongs to the class I-like SAM-binding methyltransferase superfamily. TRM61 family.</text>
</comment>
<evidence type="ECO:0000256" key="1">
    <source>
        <dbReference type="ARBA" id="ARBA00022603"/>
    </source>
</evidence>
<feature type="binding site" evidence="6">
    <location>
        <position position="127"/>
    </location>
    <ligand>
        <name>S-adenosyl-L-methionine</name>
        <dbReference type="ChEBI" id="CHEBI:59789"/>
    </ligand>
</feature>
<comment type="subunit">
    <text evidence="5">Homotetramer composed of a dimer of dimers.</text>
</comment>
<feature type="binding site" evidence="6">
    <location>
        <begin position="106"/>
        <end position="109"/>
    </location>
    <ligand>
        <name>S-adenosyl-L-methionine</name>
        <dbReference type="ChEBI" id="CHEBI:59789"/>
    </ligand>
</feature>
<keyword evidence="1 5" id="KW-0489">Methyltransferase</keyword>
<proteinExistence type="inferred from homology"/>
<dbReference type="Gene3D" id="3.40.50.150">
    <property type="entry name" value="Vaccinia Virus protein VP39"/>
    <property type="match status" value="1"/>
</dbReference>
<sequence length="269" mass="29874">MAIQVGDFVYVYHSEQMKYLVQVPAKGQFSTHRGHIEFGDIVGRELGDEIRTHMGFRFHLLKPVLADLAMKVSRQTTIVYPKDAGVLLMQSLVQPGMRVIETGSGSGALSIILASIVRPEGRVYSYERRPEFSALARQNVKRYGLEEFCEFFVADPEHGGFGQTEVDTVMLDVPEPWSLLPAAHAALRGGFPLAAIVPTVEQVRRTTSAMELTGFGRIRVQEILERHMFVRASGIRPADRMVAHTVYIITGQKVVPPAQATEEPSAPEE</sequence>
<dbReference type="PANTHER" id="PTHR12133:SF1">
    <property type="entry name" value="TRNA (ADENINE(58)-N(1))-METHYLTRANSFERASE, MITOCHONDRIAL"/>
    <property type="match status" value="1"/>
</dbReference>
<protein>
    <recommendedName>
        <fullName evidence="5">tRNA (adenine(58)-N(1))-methyltransferase TrmI</fullName>
        <ecNumber evidence="5">2.1.1.220</ecNumber>
    </recommendedName>
</protein>
<dbReference type="FunFam" id="3.10.330.20:FF:000003">
    <property type="entry name" value="tRNA (Adenine(58)-N(1))-methyltransferase, mitochondrial isoform X1"/>
    <property type="match status" value="1"/>
</dbReference>
<dbReference type="GO" id="GO:0030488">
    <property type="term" value="P:tRNA methylation"/>
    <property type="evidence" value="ECO:0007669"/>
    <property type="project" value="InterPro"/>
</dbReference>
<evidence type="ECO:0000259" key="7">
    <source>
        <dbReference type="Pfam" id="PF08704"/>
    </source>
</evidence>
<evidence type="ECO:0000256" key="6">
    <source>
        <dbReference type="PIRSR" id="PIRSR017269-1"/>
    </source>
</evidence>
<keyword evidence="3 5" id="KW-0949">S-adenosyl-L-methionine</keyword>
<dbReference type="EC" id="2.1.1.220" evidence="5"/>
<dbReference type="PROSITE" id="PS51620">
    <property type="entry name" value="SAM_TRM61"/>
    <property type="match status" value="1"/>
</dbReference>
<dbReference type="EMBL" id="DSBX01000039">
    <property type="protein sequence ID" value="HDQ98876.1"/>
    <property type="molecule type" value="Genomic_DNA"/>
</dbReference>
<dbReference type="GO" id="GO:0160107">
    <property type="term" value="F:tRNA (adenine(58)-N1)-methyltransferase activity"/>
    <property type="evidence" value="ECO:0007669"/>
    <property type="project" value="UniProtKB-EC"/>
</dbReference>
<dbReference type="InterPro" id="IPR014816">
    <property type="entry name" value="tRNA_MeTrfase_Gcd14"/>
</dbReference>
<evidence type="ECO:0000313" key="8">
    <source>
        <dbReference type="EMBL" id="HDQ98876.1"/>
    </source>
</evidence>
<dbReference type="Proteomes" id="UP000885672">
    <property type="component" value="Unassembled WGS sequence"/>
</dbReference>
<evidence type="ECO:0000256" key="3">
    <source>
        <dbReference type="ARBA" id="ARBA00022691"/>
    </source>
</evidence>
<name>A0A7V0T4P3_UNCW3</name>
<evidence type="ECO:0000256" key="5">
    <source>
        <dbReference type="PIRNR" id="PIRNR017269"/>
    </source>
</evidence>
<dbReference type="AlphaFoldDB" id="A0A7V0T4P3"/>
<dbReference type="CDD" id="cd02440">
    <property type="entry name" value="AdoMet_MTases"/>
    <property type="match status" value="1"/>
</dbReference>
<comment type="function">
    <text evidence="5">Catalyzes the S-adenosyl-L-methionine-dependent formation of N(1)-methyladenine at position 58 (m1A58) in tRNA.</text>
</comment>
<dbReference type="SUPFAM" id="SSF53335">
    <property type="entry name" value="S-adenosyl-L-methionine-dependent methyltransferases"/>
    <property type="match status" value="1"/>
</dbReference>
<feature type="binding site" evidence="6">
    <location>
        <position position="172"/>
    </location>
    <ligand>
        <name>S-adenosyl-L-methionine</name>
        <dbReference type="ChEBI" id="CHEBI:59789"/>
    </ligand>
</feature>
<comment type="caution">
    <text evidence="8">The sequence shown here is derived from an EMBL/GenBank/DDBJ whole genome shotgun (WGS) entry which is preliminary data.</text>
</comment>
<organism evidence="8">
    <name type="scientific">candidate division WOR-3 bacterium</name>
    <dbReference type="NCBI Taxonomy" id="2052148"/>
    <lineage>
        <taxon>Bacteria</taxon>
        <taxon>Bacteria division WOR-3</taxon>
    </lineage>
</organism>
<keyword evidence="2 5" id="KW-0808">Transferase</keyword>